<comment type="function">
    <text evidence="1 2">PPIases accelerate the folding of proteins. It catalyzes the cis-trans isomerization of proline imidic peptide bonds in oligopeptides.</text>
</comment>
<dbReference type="EC" id="5.2.1.8" evidence="2"/>
<comment type="caution">
    <text evidence="5">The sequence shown here is derived from an EMBL/GenBank/DDBJ whole genome shotgun (WGS) entry which is preliminary data.</text>
</comment>
<dbReference type="InterPro" id="IPR029000">
    <property type="entry name" value="Cyclophilin-like_dom_sf"/>
</dbReference>
<sequence>MLLLLCLGCAAGAAVYLANQDSDPDPGAASVTTSPTGVATSSPASTSSSCTATSTSAGPDIKAVGPPDFDGAPRAGKATMRITTNRGDITIAMDRAATPCTVASFQHLAAKRFFDGTSCHRLVTEGIFVLQCGDPSGTGRGGPDYQFGDENLAGATYTRGVVAMANAGAGTNGSQFFIVFRDSTLSPAYTPFGTVTAGLDIVEQIAAGGHDASSTAGGGQPKIPLTFETVTVD</sequence>
<dbReference type="AlphaFoldDB" id="A0A6V8LQV2"/>
<dbReference type="PRINTS" id="PR00153">
    <property type="entry name" value="CSAPPISMRASE"/>
</dbReference>
<comment type="similarity">
    <text evidence="2">Belongs to the cyclophilin-type PPIase family.</text>
</comment>
<evidence type="ECO:0000313" key="6">
    <source>
        <dbReference type="Proteomes" id="UP000482960"/>
    </source>
</evidence>
<dbReference type="Pfam" id="PF00160">
    <property type="entry name" value="Pro_isomerase"/>
    <property type="match status" value="1"/>
</dbReference>
<dbReference type="InterPro" id="IPR044666">
    <property type="entry name" value="Cyclophilin_A-like"/>
</dbReference>
<organism evidence="5 6">
    <name type="scientific">Phytohabitans rumicis</name>
    <dbReference type="NCBI Taxonomy" id="1076125"/>
    <lineage>
        <taxon>Bacteria</taxon>
        <taxon>Bacillati</taxon>
        <taxon>Actinomycetota</taxon>
        <taxon>Actinomycetes</taxon>
        <taxon>Micromonosporales</taxon>
        <taxon>Micromonosporaceae</taxon>
    </lineage>
</organism>
<name>A0A6V8LQV2_9ACTN</name>
<evidence type="ECO:0000256" key="3">
    <source>
        <dbReference type="SAM" id="MobiDB-lite"/>
    </source>
</evidence>
<feature type="compositionally biased region" description="Low complexity" evidence="3">
    <location>
        <begin position="28"/>
        <end position="58"/>
    </location>
</feature>
<dbReference type="Gene3D" id="2.40.100.10">
    <property type="entry name" value="Cyclophilin-like"/>
    <property type="match status" value="1"/>
</dbReference>
<evidence type="ECO:0000256" key="1">
    <source>
        <dbReference type="ARBA" id="ARBA00002388"/>
    </source>
</evidence>
<evidence type="ECO:0000313" key="5">
    <source>
        <dbReference type="EMBL" id="GFJ95105.1"/>
    </source>
</evidence>
<comment type="catalytic activity">
    <reaction evidence="2">
        <text>[protein]-peptidylproline (omega=180) = [protein]-peptidylproline (omega=0)</text>
        <dbReference type="Rhea" id="RHEA:16237"/>
        <dbReference type="Rhea" id="RHEA-COMP:10747"/>
        <dbReference type="Rhea" id="RHEA-COMP:10748"/>
        <dbReference type="ChEBI" id="CHEBI:83833"/>
        <dbReference type="ChEBI" id="CHEBI:83834"/>
        <dbReference type="EC" id="5.2.1.8"/>
    </reaction>
</comment>
<reference evidence="5 6" key="2">
    <citation type="submission" date="2020-03" db="EMBL/GenBank/DDBJ databases">
        <authorList>
            <person name="Ichikawa N."/>
            <person name="Kimura A."/>
            <person name="Kitahashi Y."/>
            <person name="Uohara A."/>
        </authorList>
    </citation>
    <scope>NUCLEOTIDE SEQUENCE [LARGE SCALE GENOMIC DNA]</scope>
    <source>
        <strain evidence="5 6">NBRC 108638</strain>
    </source>
</reference>
<keyword evidence="6" id="KW-1185">Reference proteome</keyword>
<accession>A0A6V8LQV2</accession>
<dbReference type="SUPFAM" id="SSF50891">
    <property type="entry name" value="Cyclophilin-like"/>
    <property type="match status" value="1"/>
</dbReference>
<dbReference type="PROSITE" id="PS50072">
    <property type="entry name" value="CSA_PPIASE_2"/>
    <property type="match status" value="1"/>
</dbReference>
<evidence type="ECO:0000256" key="2">
    <source>
        <dbReference type="RuleBase" id="RU363019"/>
    </source>
</evidence>
<dbReference type="PANTHER" id="PTHR45625">
    <property type="entry name" value="PEPTIDYL-PROLYL CIS-TRANS ISOMERASE-RELATED"/>
    <property type="match status" value="1"/>
</dbReference>
<feature type="domain" description="PPIase cyclophilin-type" evidence="4">
    <location>
        <begin position="87"/>
        <end position="232"/>
    </location>
</feature>
<keyword evidence="2" id="KW-0732">Signal</keyword>
<keyword evidence="2" id="KW-0697">Rotamase</keyword>
<feature type="chain" id="PRO_5039751900" description="Peptidyl-prolyl cis-trans isomerase" evidence="2">
    <location>
        <begin position="19"/>
        <end position="233"/>
    </location>
</feature>
<dbReference type="EMBL" id="BLPG01000001">
    <property type="protein sequence ID" value="GFJ95105.1"/>
    <property type="molecule type" value="Genomic_DNA"/>
</dbReference>
<dbReference type="RefSeq" id="WP_246278450.1">
    <property type="nucleotide sequence ID" value="NZ_BLPG01000001.1"/>
</dbReference>
<keyword evidence="2" id="KW-0413">Isomerase</keyword>
<dbReference type="InterPro" id="IPR002130">
    <property type="entry name" value="Cyclophilin-type_PPIase_dom"/>
</dbReference>
<proteinExistence type="inferred from homology"/>
<protein>
    <recommendedName>
        <fullName evidence="2">Peptidyl-prolyl cis-trans isomerase</fullName>
        <shortName evidence="2">PPIase</shortName>
        <ecNumber evidence="2">5.2.1.8</ecNumber>
    </recommendedName>
</protein>
<gene>
    <name evidence="5" type="ORF">Prum_087470</name>
</gene>
<dbReference type="PANTHER" id="PTHR45625:SF3">
    <property type="entry name" value="PEPTIDYL-PROLYL CIS-TRANS ISOMERASE B-RELATED"/>
    <property type="match status" value="1"/>
</dbReference>
<dbReference type="GO" id="GO:0003755">
    <property type="term" value="F:peptidyl-prolyl cis-trans isomerase activity"/>
    <property type="evidence" value="ECO:0007669"/>
    <property type="project" value="UniProtKB-UniRule"/>
</dbReference>
<reference evidence="5 6" key="1">
    <citation type="submission" date="2020-03" db="EMBL/GenBank/DDBJ databases">
        <title>Whole genome shotgun sequence of Phytohabitans rumicis NBRC 108638.</title>
        <authorList>
            <person name="Komaki H."/>
            <person name="Tamura T."/>
        </authorList>
    </citation>
    <scope>NUCLEOTIDE SEQUENCE [LARGE SCALE GENOMIC DNA]</scope>
    <source>
        <strain evidence="5 6">NBRC 108638</strain>
    </source>
</reference>
<feature type="region of interest" description="Disordered" evidence="3">
    <location>
        <begin position="24"/>
        <end position="76"/>
    </location>
</feature>
<dbReference type="Proteomes" id="UP000482960">
    <property type="component" value="Unassembled WGS sequence"/>
</dbReference>
<evidence type="ECO:0000259" key="4">
    <source>
        <dbReference type="PROSITE" id="PS50072"/>
    </source>
</evidence>
<feature type="signal peptide" evidence="2">
    <location>
        <begin position="1"/>
        <end position="18"/>
    </location>
</feature>
<dbReference type="CDD" id="cd00317">
    <property type="entry name" value="cyclophilin"/>
    <property type="match status" value="1"/>
</dbReference>